<dbReference type="EMBL" id="CP002038">
    <property type="protein sequence ID" value="ADM96540.1"/>
    <property type="molecule type" value="Genomic_DNA"/>
</dbReference>
<dbReference type="Proteomes" id="UP000006859">
    <property type="component" value="Chromosome"/>
</dbReference>
<dbReference type="AlphaFoldDB" id="E0SHE1"/>
<name>E0SHE1_DICD3</name>
<reference evidence="1 2" key="1">
    <citation type="journal article" date="2011" name="J. Bacteriol.">
        <title>Genome sequence of the plant-pathogenic bacterium Dickeya dadantii 3937.</title>
        <authorList>
            <person name="Glasner J.D."/>
            <person name="Yang C.H."/>
            <person name="Reverchon S."/>
            <person name="Hugouvieux-Cotte-Pattat N."/>
            <person name="Condemine G."/>
            <person name="Bohin J.P."/>
            <person name="Van Gijsegem F."/>
            <person name="Yang S."/>
            <person name="Franza T."/>
            <person name="Expert D."/>
            <person name="Plunkett G. III"/>
            <person name="San Francisco M.J."/>
            <person name="Charkowski A.O."/>
            <person name="Py B."/>
            <person name="Bell K."/>
            <person name="Rauscher L."/>
            <person name="Rodriguez-Palenzuela P."/>
            <person name="Toussaint A."/>
            <person name="Holeva M.C."/>
            <person name="He S.Y."/>
            <person name="Douet V."/>
            <person name="Boccara M."/>
            <person name="Blanco C."/>
            <person name="Toth I."/>
            <person name="Anderson B.D."/>
            <person name="Biehl B.S."/>
            <person name="Mau B."/>
            <person name="Flynn S.M."/>
            <person name="Barras F."/>
            <person name="Lindeberg M."/>
            <person name="Birch P.R."/>
            <person name="Tsuyumu S."/>
            <person name="Shi X."/>
            <person name="Hibbing M."/>
            <person name="Yap M.N."/>
            <person name="Carpentier M."/>
            <person name="Dassa E."/>
            <person name="Umehara M."/>
            <person name="Kim J.F."/>
            <person name="Rusch M."/>
            <person name="Soni P."/>
            <person name="Mayhew G.F."/>
            <person name="Fouts D.E."/>
            <person name="Gill S.R."/>
            <person name="Blattner F.R."/>
            <person name="Keen N.T."/>
            <person name="Perna N.T."/>
        </authorList>
    </citation>
    <scope>NUCLEOTIDE SEQUENCE [LARGE SCALE GENOMIC DNA]</scope>
    <source>
        <strain evidence="1 2">3937</strain>
    </source>
</reference>
<keyword evidence="2" id="KW-1185">Reference proteome</keyword>
<organism evidence="1 2">
    <name type="scientific">Dickeya dadantii (strain 3937)</name>
    <name type="common">Erwinia chrysanthemi (strain 3937)</name>
    <dbReference type="NCBI Taxonomy" id="198628"/>
    <lineage>
        <taxon>Bacteria</taxon>
        <taxon>Pseudomonadati</taxon>
        <taxon>Pseudomonadota</taxon>
        <taxon>Gammaproteobacteria</taxon>
        <taxon>Enterobacterales</taxon>
        <taxon>Pectobacteriaceae</taxon>
        <taxon>Dickeya</taxon>
    </lineage>
</organism>
<gene>
    <name evidence="1" type="ordered locus">Dda3937_04447</name>
</gene>
<protein>
    <submittedName>
        <fullName evidence="1">Uncharacterized protein</fullName>
    </submittedName>
</protein>
<dbReference type="HOGENOM" id="CLU_1803058_0_0_6"/>
<proteinExistence type="predicted"/>
<sequence>MFQINVAKSKASRCGRVRGYRSASVKDSNKNIYLLLCYVGVAKRRCSRGDAVSTILTILYVSFDNALQGGTDVRLKRFAIQLRKKSIFEIDFSIILRPHVTTKFFPETLIALAIAIRRGRFAGLDSRVNLNTIYLSVWVFTNV</sequence>
<accession>E0SHE1</accession>
<dbReference type="STRING" id="198628.Dda3937_04447"/>
<dbReference type="KEGG" id="ddd:Dda3937_04447"/>
<evidence type="ECO:0000313" key="2">
    <source>
        <dbReference type="Proteomes" id="UP000006859"/>
    </source>
</evidence>
<evidence type="ECO:0000313" key="1">
    <source>
        <dbReference type="EMBL" id="ADM96540.1"/>
    </source>
</evidence>